<evidence type="ECO:0000256" key="1">
    <source>
        <dbReference type="SAM" id="Phobius"/>
    </source>
</evidence>
<organism evidence="2 3">
    <name type="scientific">Paenisporosarcina macmurdoensis</name>
    <dbReference type="NCBI Taxonomy" id="212659"/>
    <lineage>
        <taxon>Bacteria</taxon>
        <taxon>Bacillati</taxon>
        <taxon>Bacillota</taxon>
        <taxon>Bacilli</taxon>
        <taxon>Bacillales</taxon>
        <taxon>Caryophanaceae</taxon>
        <taxon>Paenisporosarcina</taxon>
    </lineage>
</organism>
<keyword evidence="1" id="KW-0812">Transmembrane</keyword>
<proteinExistence type="predicted"/>
<sequence length="116" mass="13358">MNKYWFLVSNVYKDKIKSKSILVSTIIFMMLLSVLIFWSDIQDKFLSEEQVKIAILDNSGEDANRYITSNEIIAFENTNKNLEKVDADIKSEKYLAAIVLTLNKNGVLESELRTMV</sequence>
<comment type="caution">
    <text evidence="2">The sequence shown here is derived from an EMBL/GenBank/DDBJ whole genome shotgun (WGS) entry which is preliminary data.</text>
</comment>
<gene>
    <name evidence="2" type="ORF">ACFPYN_05510</name>
</gene>
<dbReference type="EMBL" id="JBHSRI010000005">
    <property type="protein sequence ID" value="MFC6038910.1"/>
    <property type="molecule type" value="Genomic_DNA"/>
</dbReference>
<keyword evidence="1" id="KW-1133">Transmembrane helix</keyword>
<dbReference type="Proteomes" id="UP001596170">
    <property type="component" value="Unassembled WGS sequence"/>
</dbReference>
<keyword evidence="3" id="KW-1185">Reference proteome</keyword>
<accession>A0ABW1L5N6</accession>
<protein>
    <recommendedName>
        <fullName evidence="4">ABC transporter permease</fullName>
    </recommendedName>
</protein>
<name>A0ABW1L5N6_9BACL</name>
<evidence type="ECO:0000313" key="3">
    <source>
        <dbReference type="Proteomes" id="UP001596170"/>
    </source>
</evidence>
<keyword evidence="1" id="KW-0472">Membrane</keyword>
<evidence type="ECO:0000313" key="2">
    <source>
        <dbReference type="EMBL" id="MFC6038910.1"/>
    </source>
</evidence>
<dbReference type="RefSeq" id="WP_377733012.1">
    <property type="nucleotide sequence ID" value="NZ_JBHSRI010000005.1"/>
</dbReference>
<reference evidence="3" key="1">
    <citation type="journal article" date="2019" name="Int. J. Syst. Evol. Microbiol.">
        <title>The Global Catalogue of Microorganisms (GCM) 10K type strain sequencing project: providing services to taxonomists for standard genome sequencing and annotation.</title>
        <authorList>
            <consortium name="The Broad Institute Genomics Platform"/>
            <consortium name="The Broad Institute Genome Sequencing Center for Infectious Disease"/>
            <person name="Wu L."/>
            <person name="Ma J."/>
        </authorList>
    </citation>
    <scope>NUCLEOTIDE SEQUENCE [LARGE SCALE GENOMIC DNA]</scope>
    <source>
        <strain evidence="3">CCUG 54527</strain>
    </source>
</reference>
<feature type="transmembrane region" description="Helical" evidence="1">
    <location>
        <begin position="21"/>
        <end position="38"/>
    </location>
</feature>
<evidence type="ECO:0008006" key="4">
    <source>
        <dbReference type="Google" id="ProtNLM"/>
    </source>
</evidence>